<accession>A0A3R8RY55</accession>
<dbReference type="SUPFAM" id="SSF51658">
    <property type="entry name" value="Xylose isomerase-like"/>
    <property type="match status" value="1"/>
</dbReference>
<evidence type="ECO:0000313" key="4">
    <source>
        <dbReference type="Proteomes" id="UP000286990"/>
    </source>
</evidence>
<evidence type="ECO:0000313" key="3">
    <source>
        <dbReference type="EMBL" id="RRQ48037.1"/>
    </source>
</evidence>
<dbReference type="Gene3D" id="3.20.20.150">
    <property type="entry name" value="Divalent-metal-dependent TIM barrel enzymes"/>
    <property type="match status" value="1"/>
</dbReference>
<dbReference type="PANTHER" id="PTHR12110">
    <property type="entry name" value="HYDROXYPYRUVATE ISOMERASE"/>
    <property type="match status" value="1"/>
</dbReference>
<keyword evidence="1" id="KW-0732">Signal</keyword>
<evidence type="ECO:0000256" key="1">
    <source>
        <dbReference type="SAM" id="SignalP"/>
    </source>
</evidence>
<comment type="caution">
    <text evidence="3">The sequence shown here is derived from an EMBL/GenBank/DDBJ whole genome shotgun (WGS) entry which is preliminary data.</text>
</comment>
<feature type="domain" description="Xylose isomerase-like TIM barrel" evidence="2">
    <location>
        <begin position="69"/>
        <end position="310"/>
    </location>
</feature>
<organism evidence="3 4">
    <name type="scientific">Maribacter algicola</name>
    <dbReference type="NCBI Taxonomy" id="2498892"/>
    <lineage>
        <taxon>Bacteria</taxon>
        <taxon>Pseudomonadati</taxon>
        <taxon>Bacteroidota</taxon>
        <taxon>Flavobacteriia</taxon>
        <taxon>Flavobacteriales</taxon>
        <taxon>Flavobacteriaceae</taxon>
        <taxon>Maribacter</taxon>
    </lineage>
</organism>
<dbReference type="InterPro" id="IPR036237">
    <property type="entry name" value="Xyl_isomerase-like_sf"/>
</dbReference>
<dbReference type="OrthoDB" id="930834at2"/>
<dbReference type="Pfam" id="PF01261">
    <property type="entry name" value="AP_endonuc_2"/>
    <property type="match status" value="1"/>
</dbReference>
<dbReference type="RefSeq" id="WP_125222760.1">
    <property type="nucleotide sequence ID" value="NZ_QUSX01000002.1"/>
</dbReference>
<proteinExistence type="predicted"/>
<name>A0A3R8RY55_9FLAO</name>
<dbReference type="InterPro" id="IPR013022">
    <property type="entry name" value="Xyl_isomerase-like_TIM-brl"/>
</dbReference>
<dbReference type="InterPro" id="IPR050312">
    <property type="entry name" value="IolE/XylAMocC-like"/>
</dbReference>
<reference evidence="4" key="1">
    <citation type="submission" date="2018-08" db="EMBL/GenBank/DDBJ databases">
        <authorList>
            <person name="Khan S.A."/>
            <person name="J S.E."/>
        </authorList>
    </citation>
    <scope>NUCLEOTIDE SEQUENCE [LARGE SCALE GENOMIC DNA]</scope>
    <source>
        <strain evidence="4">PoM-212</strain>
    </source>
</reference>
<dbReference type="InterPro" id="IPR006311">
    <property type="entry name" value="TAT_signal"/>
</dbReference>
<dbReference type="Proteomes" id="UP000286990">
    <property type="component" value="Unassembled WGS sequence"/>
</dbReference>
<dbReference type="PANTHER" id="PTHR12110:SF48">
    <property type="entry name" value="BLL3656 PROTEIN"/>
    <property type="match status" value="1"/>
</dbReference>
<sequence>MSSNNISRRNLLKTGTLFAVSASSGLAFGNSFVPEAGWGAKEPKHSLPFRVSLNTSTLMAYKLPVDVQIEKVAAAGFDGIELWMRDVMAYLEKGGTTQALKEKLQVGYLKLENIIGFSEWCSDDPEKRKNALEQLRKEMTIIKELGGEHIAAPVMGISKLEPSKMGEYAERYRAILDLEAETGVIPVLELWGMGALHKVSDCAQIIIATGHPKASLLLDFYHVHRGGNSWDTVDVLNGAKLPVMHMNDYPSEPSYDKLTDADRVLPGVGVCPYDSIIPKLYEAGFRGGFSVELFNKGYWDTMDADTLLKKSFESSVLVLSSALQKAGYY</sequence>
<evidence type="ECO:0000259" key="2">
    <source>
        <dbReference type="Pfam" id="PF01261"/>
    </source>
</evidence>
<keyword evidence="3" id="KW-0413">Isomerase</keyword>
<dbReference type="PROSITE" id="PS51318">
    <property type="entry name" value="TAT"/>
    <property type="match status" value="1"/>
</dbReference>
<dbReference type="AlphaFoldDB" id="A0A3R8RY55"/>
<feature type="chain" id="PRO_5018667222" evidence="1">
    <location>
        <begin position="30"/>
        <end position="329"/>
    </location>
</feature>
<feature type="signal peptide" evidence="1">
    <location>
        <begin position="1"/>
        <end position="29"/>
    </location>
</feature>
<reference evidence="4" key="2">
    <citation type="submission" date="2018-12" db="EMBL/GenBank/DDBJ databases">
        <title>Maribacter lutimaris sp. nov., isolated from marine sediment.</title>
        <authorList>
            <person name="Kim K.K."/>
        </authorList>
    </citation>
    <scope>NUCLEOTIDE SEQUENCE [LARGE SCALE GENOMIC DNA]</scope>
    <source>
        <strain evidence="4">PoM-212</strain>
    </source>
</reference>
<protein>
    <submittedName>
        <fullName evidence="3">Sugar phosphate isomerase/epimerase</fullName>
    </submittedName>
</protein>
<gene>
    <name evidence="3" type="ORF">DZC72_09895</name>
</gene>
<dbReference type="GO" id="GO:0016853">
    <property type="term" value="F:isomerase activity"/>
    <property type="evidence" value="ECO:0007669"/>
    <property type="project" value="UniProtKB-KW"/>
</dbReference>
<keyword evidence="4" id="KW-1185">Reference proteome</keyword>
<dbReference type="EMBL" id="QUSX01000002">
    <property type="protein sequence ID" value="RRQ48037.1"/>
    <property type="molecule type" value="Genomic_DNA"/>
</dbReference>